<name>A0AAU7CKA3_9BACT</name>
<dbReference type="InterPro" id="IPR050465">
    <property type="entry name" value="UPF0194_transport"/>
</dbReference>
<evidence type="ECO:0000256" key="1">
    <source>
        <dbReference type="ARBA" id="ARBA00004196"/>
    </source>
</evidence>
<sequence>MTKPLGRGSSSRLARTHLVILAGLLGLGAGIVLLGSNDPAPLRSPSQAAESGVRPNPGSSVGDAVHALARLEPAAGVLMIGARPGVRIESIRVSEGDSVRAGDLLAILEGHSQAEKQLALAEAQKKSADHQRELQRKRLALEREGEDRLKGPRLDAATRMNDLTQQRVKQLRDLLPKLNPLVDKDERAKSDLAQTYFQLEVAANKAELDLKELQAQLDFQPRRRALEDEGVADESPDAMVLARQIDLARVALEETEVHAPAPGLVLDLFAHPGEVSSGPLLSLGDVSAMVAKAEVYQSDVPRLAVGDPAEVSVQGQTIAGKVTQIGRLVGRNGLKNVDPRALQDLHVVEVSIALDQTAEASNYVNMQVDVTLHPGTRARGPGGP</sequence>
<organism evidence="5">
    <name type="scientific">Singulisphaera sp. Ch08</name>
    <dbReference type="NCBI Taxonomy" id="3120278"/>
    <lineage>
        <taxon>Bacteria</taxon>
        <taxon>Pseudomonadati</taxon>
        <taxon>Planctomycetota</taxon>
        <taxon>Planctomycetia</taxon>
        <taxon>Isosphaerales</taxon>
        <taxon>Isosphaeraceae</taxon>
        <taxon>Singulisphaera</taxon>
    </lineage>
</organism>
<feature type="coiled-coil region" evidence="3">
    <location>
        <begin position="111"/>
        <end position="216"/>
    </location>
</feature>
<dbReference type="Gene3D" id="2.40.30.170">
    <property type="match status" value="1"/>
</dbReference>
<feature type="region of interest" description="Disordered" evidence="4">
    <location>
        <begin position="42"/>
        <end position="61"/>
    </location>
</feature>
<comment type="subcellular location">
    <subcellularLocation>
        <location evidence="1">Cell envelope</location>
    </subcellularLocation>
</comment>
<dbReference type="PANTHER" id="PTHR32347:SF27">
    <property type="entry name" value="RND EFFLUX PUMP MEMBRANE FUSION PROTEIN BARREL-SANDWICH DOMAIN-CONTAINING PROTEIN"/>
    <property type="match status" value="1"/>
</dbReference>
<dbReference type="EMBL" id="CP155447">
    <property type="protein sequence ID" value="XBH05580.1"/>
    <property type="molecule type" value="Genomic_DNA"/>
</dbReference>
<proteinExistence type="predicted"/>
<dbReference type="AlphaFoldDB" id="A0AAU7CKA3"/>
<protein>
    <submittedName>
        <fullName evidence="5">HlyD family efflux transporter periplasmic adaptor subunit</fullName>
    </submittedName>
</protein>
<keyword evidence="2 3" id="KW-0175">Coiled coil</keyword>
<evidence type="ECO:0000256" key="3">
    <source>
        <dbReference type="SAM" id="Coils"/>
    </source>
</evidence>
<reference evidence="5" key="1">
    <citation type="submission" date="2024-05" db="EMBL/GenBank/DDBJ databases">
        <title>Planctomycetes of the genus Singulisphaera possess chitinolytic capabilities.</title>
        <authorList>
            <person name="Ivanova A."/>
        </authorList>
    </citation>
    <scope>NUCLEOTIDE SEQUENCE</scope>
    <source>
        <strain evidence="5">Ch08T</strain>
    </source>
</reference>
<dbReference type="InterPro" id="IPR014315">
    <property type="entry name" value="ABC_heterocyst_DevB"/>
</dbReference>
<gene>
    <name evidence="5" type="ORF">V5E97_06050</name>
</gene>
<evidence type="ECO:0000256" key="4">
    <source>
        <dbReference type="SAM" id="MobiDB-lite"/>
    </source>
</evidence>
<dbReference type="PANTHER" id="PTHR32347">
    <property type="entry name" value="EFFLUX SYSTEM COMPONENT YKNX-RELATED"/>
    <property type="match status" value="1"/>
</dbReference>
<evidence type="ECO:0000313" key="5">
    <source>
        <dbReference type="EMBL" id="XBH05580.1"/>
    </source>
</evidence>
<dbReference type="Gene3D" id="2.40.50.100">
    <property type="match status" value="1"/>
</dbReference>
<dbReference type="RefSeq" id="WP_406698410.1">
    <property type="nucleotide sequence ID" value="NZ_CP155447.1"/>
</dbReference>
<accession>A0AAU7CKA3</accession>
<dbReference type="GO" id="GO:0030313">
    <property type="term" value="C:cell envelope"/>
    <property type="evidence" value="ECO:0007669"/>
    <property type="project" value="UniProtKB-SubCell"/>
</dbReference>
<evidence type="ECO:0000256" key="2">
    <source>
        <dbReference type="ARBA" id="ARBA00023054"/>
    </source>
</evidence>
<dbReference type="NCBIfam" id="TIGR02971">
    <property type="entry name" value="heterocyst_DevB"/>
    <property type="match status" value="1"/>
</dbReference>